<evidence type="ECO:0000313" key="7">
    <source>
        <dbReference type="Proteomes" id="UP000187203"/>
    </source>
</evidence>
<protein>
    <recommendedName>
        <fullName evidence="1">ATP-dependent DNA helicase</fullName>
        <ecNumber evidence="1">5.6.2.3</ecNumber>
    </recommendedName>
</protein>
<keyword evidence="1 6" id="KW-0347">Helicase</keyword>
<dbReference type="GO" id="GO:0000723">
    <property type="term" value="P:telomere maintenance"/>
    <property type="evidence" value="ECO:0007669"/>
    <property type="project" value="InterPro"/>
</dbReference>
<proteinExistence type="inferred from homology"/>
<dbReference type="GO" id="GO:0005524">
    <property type="term" value="F:ATP binding"/>
    <property type="evidence" value="ECO:0007669"/>
    <property type="project" value="UniProtKB-KW"/>
</dbReference>
<keyword evidence="2" id="KW-0732">Signal</keyword>
<keyword evidence="1" id="KW-0234">DNA repair</keyword>
<dbReference type="EMBL" id="AWUE01013297">
    <property type="protein sequence ID" value="OMP07327.1"/>
    <property type="molecule type" value="Genomic_DNA"/>
</dbReference>
<dbReference type="STRING" id="93759.A0A1R3KJR5"/>
<dbReference type="Proteomes" id="UP000187203">
    <property type="component" value="Unassembled WGS sequence"/>
</dbReference>
<comment type="similarity">
    <text evidence="1">Belongs to the helicase family.</text>
</comment>
<dbReference type="Pfam" id="PF14214">
    <property type="entry name" value="Helitron_like_N"/>
    <property type="match status" value="1"/>
</dbReference>
<dbReference type="EC" id="5.6.2.3" evidence="1"/>
<evidence type="ECO:0000256" key="2">
    <source>
        <dbReference type="SAM" id="SignalP"/>
    </source>
</evidence>
<feature type="domain" description="DNA helicase Pif1-like 2B" evidence="5">
    <location>
        <begin position="1218"/>
        <end position="1264"/>
    </location>
</feature>
<evidence type="ECO:0000259" key="3">
    <source>
        <dbReference type="Pfam" id="PF05970"/>
    </source>
</evidence>
<keyword evidence="1" id="KW-0067">ATP-binding</keyword>
<dbReference type="GO" id="GO:0006281">
    <property type="term" value="P:DNA repair"/>
    <property type="evidence" value="ECO:0007669"/>
    <property type="project" value="UniProtKB-KW"/>
</dbReference>
<feature type="domain" description="Helitron helicase-like" evidence="4">
    <location>
        <begin position="393"/>
        <end position="556"/>
    </location>
</feature>
<comment type="cofactor">
    <cofactor evidence="1">
        <name>Mg(2+)</name>
        <dbReference type="ChEBI" id="CHEBI:18420"/>
    </cofactor>
</comment>
<dbReference type="PANTHER" id="PTHR10492">
    <property type="match status" value="1"/>
</dbReference>
<dbReference type="InterPro" id="IPR010285">
    <property type="entry name" value="DNA_helicase_pif1-like_DEAD"/>
</dbReference>
<dbReference type="OrthoDB" id="1423214at2759"/>
<gene>
    <name evidence="6" type="ORF">COLO4_07438</name>
</gene>
<dbReference type="InterPro" id="IPR025476">
    <property type="entry name" value="Helitron_helicase-like"/>
</dbReference>
<evidence type="ECO:0000313" key="6">
    <source>
        <dbReference type="EMBL" id="OMP07327.1"/>
    </source>
</evidence>
<dbReference type="GO" id="GO:0016887">
    <property type="term" value="F:ATP hydrolysis activity"/>
    <property type="evidence" value="ECO:0007669"/>
    <property type="project" value="RHEA"/>
</dbReference>
<dbReference type="Gene3D" id="3.40.50.300">
    <property type="entry name" value="P-loop containing nucleotide triphosphate hydrolases"/>
    <property type="match status" value="1"/>
</dbReference>
<dbReference type="InterPro" id="IPR027417">
    <property type="entry name" value="P-loop_NTPase"/>
</dbReference>
<reference evidence="7" key="1">
    <citation type="submission" date="2013-09" db="EMBL/GenBank/DDBJ databases">
        <title>Corchorus olitorius genome sequencing.</title>
        <authorList>
            <person name="Alam M."/>
            <person name="Haque M.S."/>
            <person name="Islam M.S."/>
            <person name="Emdad E.M."/>
            <person name="Islam M.M."/>
            <person name="Ahmed B."/>
            <person name="Halim A."/>
            <person name="Hossen Q.M.M."/>
            <person name="Hossain M.Z."/>
            <person name="Ahmed R."/>
            <person name="Khan M.M."/>
            <person name="Islam R."/>
            <person name="Rashid M.M."/>
            <person name="Khan S.A."/>
            <person name="Rahman M.S."/>
            <person name="Alam M."/>
            <person name="Yahiya A.S."/>
            <person name="Khan M.S."/>
            <person name="Azam M.S."/>
            <person name="Haque T."/>
            <person name="Lashkar M.Z.H."/>
            <person name="Akhand A.I."/>
            <person name="Morshed G."/>
            <person name="Roy S."/>
            <person name="Uddin K.S."/>
            <person name="Rabeya T."/>
            <person name="Hossain A.S."/>
            <person name="Chowdhury A."/>
            <person name="Snigdha A.R."/>
            <person name="Mortoza M.S."/>
            <person name="Matin S.A."/>
            <person name="Hoque S.M.E."/>
            <person name="Islam M.K."/>
            <person name="Roy D.K."/>
            <person name="Haider R."/>
            <person name="Moosa M.M."/>
            <person name="Elias S.M."/>
            <person name="Hasan A.M."/>
            <person name="Jahan S."/>
            <person name="Shafiuddin M."/>
            <person name="Mahmood N."/>
            <person name="Shommy N.S."/>
        </authorList>
    </citation>
    <scope>NUCLEOTIDE SEQUENCE [LARGE SCALE GENOMIC DNA]</scope>
    <source>
        <strain evidence="7">cv. O-4</strain>
    </source>
</reference>
<name>A0A1R3KJR5_9ROSI</name>
<keyword evidence="1" id="KW-0547">Nucleotide-binding</keyword>
<evidence type="ECO:0000259" key="4">
    <source>
        <dbReference type="Pfam" id="PF14214"/>
    </source>
</evidence>
<dbReference type="Pfam" id="PF05970">
    <property type="entry name" value="PIF1"/>
    <property type="match status" value="1"/>
</dbReference>
<dbReference type="SUPFAM" id="SSF52540">
    <property type="entry name" value="P-loop containing nucleoside triphosphate hydrolases"/>
    <property type="match status" value="2"/>
</dbReference>
<dbReference type="PANTHER" id="PTHR10492:SF57">
    <property type="entry name" value="ATP-DEPENDENT DNA HELICASE"/>
    <property type="match status" value="1"/>
</dbReference>
<keyword evidence="1" id="KW-0378">Hydrolase</keyword>
<evidence type="ECO:0000259" key="5">
    <source>
        <dbReference type="Pfam" id="PF21530"/>
    </source>
</evidence>
<dbReference type="GO" id="GO:0006310">
    <property type="term" value="P:DNA recombination"/>
    <property type="evidence" value="ECO:0007669"/>
    <property type="project" value="UniProtKB-KW"/>
</dbReference>
<keyword evidence="1" id="KW-0227">DNA damage</keyword>
<dbReference type="GO" id="GO:0043139">
    <property type="term" value="F:5'-3' DNA helicase activity"/>
    <property type="evidence" value="ECO:0007669"/>
    <property type="project" value="UniProtKB-EC"/>
</dbReference>
<dbReference type="InterPro" id="IPR049163">
    <property type="entry name" value="Pif1-like_2B_dom"/>
</dbReference>
<feature type="chain" id="PRO_5012571227" description="ATP-dependent DNA helicase" evidence="2">
    <location>
        <begin position="29"/>
        <end position="1480"/>
    </location>
</feature>
<keyword evidence="7" id="KW-1185">Reference proteome</keyword>
<dbReference type="Pfam" id="PF21530">
    <property type="entry name" value="Pif1_2B_dom"/>
    <property type="match status" value="1"/>
</dbReference>
<comment type="caution">
    <text evidence="6">The sequence shown here is derived from an EMBL/GenBank/DDBJ whole genome shotgun (WGS) entry which is preliminary data.</text>
</comment>
<feature type="domain" description="DNA helicase Pif1-like DEAD-box helicase" evidence="3">
    <location>
        <begin position="935"/>
        <end position="1157"/>
    </location>
</feature>
<feature type="signal peptide" evidence="2">
    <location>
        <begin position="1"/>
        <end position="28"/>
    </location>
</feature>
<evidence type="ECO:0000256" key="1">
    <source>
        <dbReference type="RuleBase" id="RU363044"/>
    </source>
</evidence>
<accession>A0A1R3KJR5</accession>
<keyword evidence="1" id="KW-0233">DNA recombination</keyword>
<sequence length="1480" mass="168144">MAGLHLLRGFSAMQDALVLFFHWFISHGVYYCQSVSTHECFDIDLRLDIRSRFSHICTLSSVILYYGMKRRRETVKQKPLKPIPAVNALQARSNRRKRITMAAERRMGQATASPCTVNDYVQESVDCVGSGGAPVFSLCCKQGMIRLPQPMPTPPLLSELLDYTRGGIQQHFRENIRVYNSLFQLTSLGGRIDDSINDGSGPFIFRLNRQTYHRIGSLLPVPGTRPKFSQLYIYDTDNEISNRVSALTNDTSDGNINRLLVEALGNLFDGSNEVVKAFRVARDKLQGAEDLRFRLRLVSSRNRSERNYAPPTAPQIAALIVQDSGQVDAYRDIIVQHRDDRLQRINTTHPLYMALQYPILFPYGEDGFTLDIEYVESPVKRSLQRGFVTMREYYSYIIQQRDPERSTLIRGGRLFQQFLVDAYCAVAQAKLEFIKHNQKKIMAEMYREVSDAMNEGDTDGGSIGKRIVLPASFTGSPRYMFQSYQDAIAICRHFGFPDLFITFTCNANWPEIQQALSFIPKQRPEDRPDIVARVFKMKLDCLLNDIMKDEYFGPTLAELPDPLLDRIGYEAASTFMMHGPCGVARPSAPCLVNSHCDKFYPKQFQTQTRLDESGYYLYRRRDTSITCKKAGIELDNRFVVPHNLDLVIKYQAHINVVVCTHNSAMKEPAVIRLPVHLSRQHNIYFHDDEPLDAVLGAPNIEKTMLSEWFVANSKYESARSYLYVDFPAAWVWHGKTKEWKPRQRGRAIGRVIHINHAAGELFYLRLLLNVVRGPRSYEELRTVGGVLYPTFQGACEALQLLGNDNEWQESFDQSIIRVLCPVFIDVGLCLPVCEVSNPATFFERNWKLMSDDIQHQFFRGLGIQNYRMPDPDLRNYVLLSLEEMLTRNCTSLAEKNLPQTTIISSNASLNRLLREEVSYDQQKLAELHNQMLSALNPEQRHAYYLIRESVNNHEGKLYFVNGHGGTRKTFLWGAIISGMRAAGRIVLVVASFGIASLLLPGGRTAHSRFKIPLTIDEWSTCEIRKGTNLAELLRQTSLVVWDEAPMIHRYCFEALDRSLRDVLSDLSAARQDQPFGGLTVVMGGDFRQILPVVPRGDKADILHATICTSPLMEACHVLRLSTNMRLLQPGLSSNTREQLQFFAQWLLEVGDGSIRKNYAEPLYVRERAVVTPFNDTADQLNRFILKKIPAESTTYFSSDTISASDNGSEDLSSLYPSELLQKISIAGVPDHELTLKVGCAVMLMRNVNPVIGLCNGTRLLILQLTRTVVEAKILTGDHLGDKVYIPRIIFTVKDPRWPFVLSRRQFPLKLSYVMTINKSQGQTLNFIGVFLPRPVFTHGRSLASVGNSILHAAECDSESSETTEIDLSFREDENQAWISTLFKFDLASVTTKYTIEVMLNEINVSLDEDLSVLYKDQYERCLRVPKRPISFFIYNTRGAVSPSFLAHFQRIMHNYKPDLIVLTETRSSDDIPALTSAAAH</sequence>
<comment type="catalytic activity">
    <reaction evidence="1">
        <text>ATP + H2O = ADP + phosphate + H(+)</text>
        <dbReference type="Rhea" id="RHEA:13065"/>
        <dbReference type="ChEBI" id="CHEBI:15377"/>
        <dbReference type="ChEBI" id="CHEBI:15378"/>
        <dbReference type="ChEBI" id="CHEBI:30616"/>
        <dbReference type="ChEBI" id="CHEBI:43474"/>
        <dbReference type="ChEBI" id="CHEBI:456216"/>
        <dbReference type="EC" id="5.6.2.3"/>
    </reaction>
</comment>
<organism evidence="6 7">
    <name type="scientific">Corchorus olitorius</name>
    <dbReference type="NCBI Taxonomy" id="93759"/>
    <lineage>
        <taxon>Eukaryota</taxon>
        <taxon>Viridiplantae</taxon>
        <taxon>Streptophyta</taxon>
        <taxon>Embryophyta</taxon>
        <taxon>Tracheophyta</taxon>
        <taxon>Spermatophyta</taxon>
        <taxon>Magnoliopsida</taxon>
        <taxon>eudicotyledons</taxon>
        <taxon>Gunneridae</taxon>
        <taxon>Pentapetalae</taxon>
        <taxon>rosids</taxon>
        <taxon>malvids</taxon>
        <taxon>Malvales</taxon>
        <taxon>Malvaceae</taxon>
        <taxon>Grewioideae</taxon>
        <taxon>Apeibeae</taxon>
        <taxon>Corchorus</taxon>
    </lineage>
</organism>